<evidence type="ECO:0000256" key="1">
    <source>
        <dbReference type="ARBA" id="ARBA00022490"/>
    </source>
</evidence>
<evidence type="ECO:0000259" key="7">
    <source>
        <dbReference type="Pfam" id="PF00590"/>
    </source>
</evidence>
<reference evidence="8 9" key="1">
    <citation type="journal article" date="2016" name="Nat. Commun.">
        <title>Thousands of microbial genomes shed light on interconnected biogeochemical processes in an aquifer system.</title>
        <authorList>
            <person name="Anantharaman K."/>
            <person name="Brown C.T."/>
            <person name="Hug L.A."/>
            <person name="Sharon I."/>
            <person name="Castelle C.J."/>
            <person name="Probst A.J."/>
            <person name="Thomas B.C."/>
            <person name="Singh A."/>
            <person name="Wilkins M.J."/>
            <person name="Karaoz U."/>
            <person name="Brodie E.L."/>
            <person name="Williams K.H."/>
            <person name="Hubbard S.S."/>
            <person name="Banfield J.F."/>
        </authorList>
    </citation>
    <scope>NUCLEOTIDE SEQUENCE [LARGE SCALE GENOMIC DNA]</scope>
</reference>
<evidence type="ECO:0000256" key="2">
    <source>
        <dbReference type="ARBA" id="ARBA00022552"/>
    </source>
</evidence>
<comment type="function">
    <text evidence="6">Catalyzes the 2'-O-methylation of the ribose of cytidine 1402 (C1402) in 16S rRNA.</text>
</comment>
<dbReference type="GO" id="GO:0005737">
    <property type="term" value="C:cytoplasm"/>
    <property type="evidence" value="ECO:0007669"/>
    <property type="project" value="UniProtKB-SubCell"/>
</dbReference>
<dbReference type="PANTHER" id="PTHR46111">
    <property type="entry name" value="RIBOSOMAL RNA SMALL SUBUNIT METHYLTRANSFERASE I"/>
    <property type="match status" value="1"/>
</dbReference>
<dbReference type="InterPro" id="IPR014777">
    <property type="entry name" value="4pyrrole_Mease_sub1"/>
</dbReference>
<dbReference type="Gene3D" id="3.30.950.10">
    <property type="entry name" value="Methyltransferase, Cobalt-precorrin-4 Transmethylase, Domain 2"/>
    <property type="match status" value="1"/>
</dbReference>
<dbReference type="HAMAP" id="MF_01877">
    <property type="entry name" value="16SrRNA_methyltr_I"/>
    <property type="match status" value="1"/>
</dbReference>
<evidence type="ECO:0000256" key="5">
    <source>
        <dbReference type="ARBA" id="ARBA00022691"/>
    </source>
</evidence>
<proteinExistence type="inferred from homology"/>
<evidence type="ECO:0000313" key="8">
    <source>
        <dbReference type="EMBL" id="OGE64772.1"/>
    </source>
</evidence>
<dbReference type="FunFam" id="3.40.1010.10:FF:000007">
    <property type="entry name" value="Ribosomal RNA small subunit methyltransferase I"/>
    <property type="match status" value="1"/>
</dbReference>
<dbReference type="PANTHER" id="PTHR46111:SF1">
    <property type="entry name" value="RIBOSOMAL RNA SMALL SUBUNIT METHYLTRANSFERASE I"/>
    <property type="match status" value="1"/>
</dbReference>
<dbReference type="EMBL" id="MFDT01000041">
    <property type="protein sequence ID" value="OGE64772.1"/>
    <property type="molecule type" value="Genomic_DNA"/>
</dbReference>
<accession>A0A1F5MHE7</accession>
<sequence length="223" mass="24861">MLCIVATPIGNLKDITLRSLEALKEVNGVICEDSRRTRLLLNHYQIQKPLIVLNDYNEARSFPQIIERLKDGENLALVSDAGTPLISDPGYKLVRECLQQGIEVDSLPGPSSVITALTLSGLPPDKFMFLGYLPKKPGHRKKILANLRLHPWGVNVTYIVFVAPHKLIQTLENIKEVLGDIEVTLAHELTKVHQSVNSKKISSWLAELKNPKGEYILLTNISS</sequence>
<keyword evidence="4 6" id="KW-0808">Transferase</keyword>
<dbReference type="PIRSF" id="PIRSF005917">
    <property type="entry name" value="MTase_YraL"/>
    <property type="match status" value="1"/>
</dbReference>
<comment type="similarity">
    <text evidence="6">Belongs to the methyltransferase superfamily. RsmI family.</text>
</comment>
<dbReference type="Proteomes" id="UP000178859">
    <property type="component" value="Unassembled WGS sequence"/>
</dbReference>
<dbReference type="EC" id="2.1.1.198" evidence="6"/>
<keyword evidence="5 6" id="KW-0949">S-adenosyl-L-methionine</keyword>
<organism evidence="8 9">
    <name type="scientific">Candidatus Daviesbacteria bacterium RIFCSPLOWO2_02_FULL_36_7</name>
    <dbReference type="NCBI Taxonomy" id="1797792"/>
    <lineage>
        <taxon>Bacteria</taxon>
        <taxon>Candidatus Daviesiibacteriota</taxon>
    </lineage>
</organism>
<dbReference type="PROSITE" id="PS01296">
    <property type="entry name" value="RSMI"/>
    <property type="match status" value="1"/>
</dbReference>
<dbReference type="Pfam" id="PF00590">
    <property type="entry name" value="TP_methylase"/>
    <property type="match status" value="1"/>
</dbReference>
<dbReference type="Gene3D" id="3.40.1010.10">
    <property type="entry name" value="Cobalt-precorrin-4 Transmethylase, Domain 1"/>
    <property type="match status" value="1"/>
</dbReference>
<dbReference type="SUPFAM" id="SSF53790">
    <property type="entry name" value="Tetrapyrrole methylase"/>
    <property type="match status" value="1"/>
</dbReference>
<dbReference type="InterPro" id="IPR018063">
    <property type="entry name" value="SAM_MeTrfase_RsmI_CS"/>
</dbReference>
<evidence type="ECO:0000256" key="6">
    <source>
        <dbReference type="HAMAP-Rule" id="MF_01877"/>
    </source>
</evidence>
<evidence type="ECO:0000256" key="3">
    <source>
        <dbReference type="ARBA" id="ARBA00022603"/>
    </source>
</evidence>
<comment type="caution">
    <text evidence="8">The sequence shown here is derived from an EMBL/GenBank/DDBJ whole genome shotgun (WGS) entry which is preliminary data.</text>
</comment>
<keyword evidence="1 6" id="KW-0963">Cytoplasm</keyword>
<dbReference type="CDD" id="cd11648">
    <property type="entry name" value="RsmI"/>
    <property type="match status" value="1"/>
</dbReference>
<dbReference type="GO" id="GO:0070677">
    <property type="term" value="F:rRNA (cytosine-2'-O-)-methyltransferase activity"/>
    <property type="evidence" value="ECO:0007669"/>
    <property type="project" value="UniProtKB-UniRule"/>
</dbReference>
<dbReference type="NCBIfam" id="TIGR00096">
    <property type="entry name" value="16S rRNA (cytidine(1402)-2'-O)-methyltransferase"/>
    <property type="match status" value="1"/>
</dbReference>
<comment type="subcellular location">
    <subcellularLocation>
        <location evidence="6">Cytoplasm</location>
    </subcellularLocation>
</comment>
<dbReference type="InterPro" id="IPR000878">
    <property type="entry name" value="4pyrrol_Mease"/>
</dbReference>
<evidence type="ECO:0000313" key="9">
    <source>
        <dbReference type="Proteomes" id="UP000178859"/>
    </source>
</evidence>
<comment type="catalytic activity">
    <reaction evidence="6">
        <text>cytidine(1402) in 16S rRNA + S-adenosyl-L-methionine = 2'-O-methylcytidine(1402) in 16S rRNA + S-adenosyl-L-homocysteine + H(+)</text>
        <dbReference type="Rhea" id="RHEA:42924"/>
        <dbReference type="Rhea" id="RHEA-COMP:10285"/>
        <dbReference type="Rhea" id="RHEA-COMP:10286"/>
        <dbReference type="ChEBI" id="CHEBI:15378"/>
        <dbReference type="ChEBI" id="CHEBI:57856"/>
        <dbReference type="ChEBI" id="CHEBI:59789"/>
        <dbReference type="ChEBI" id="CHEBI:74495"/>
        <dbReference type="ChEBI" id="CHEBI:82748"/>
        <dbReference type="EC" id="2.1.1.198"/>
    </reaction>
</comment>
<feature type="domain" description="Tetrapyrrole methylase" evidence="7">
    <location>
        <begin position="1"/>
        <end position="197"/>
    </location>
</feature>
<gene>
    <name evidence="6" type="primary">rsmI</name>
    <name evidence="8" type="ORF">A3I48_00135</name>
</gene>
<dbReference type="InterPro" id="IPR014776">
    <property type="entry name" value="4pyrrole_Mease_sub2"/>
</dbReference>
<name>A0A1F5MHE7_9BACT</name>
<dbReference type="AlphaFoldDB" id="A0A1F5MHE7"/>
<dbReference type="InterPro" id="IPR035996">
    <property type="entry name" value="4pyrrol_Methylase_sf"/>
</dbReference>
<keyword evidence="3 6" id="KW-0489">Methyltransferase</keyword>
<dbReference type="InterPro" id="IPR008189">
    <property type="entry name" value="rRNA_ssu_MeTfrase_I"/>
</dbReference>
<evidence type="ECO:0000256" key="4">
    <source>
        <dbReference type="ARBA" id="ARBA00022679"/>
    </source>
</evidence>
<protein>
    <recommendedName>
        <fullName evidence="6">Ribosomal RNA small subunit methyltransferase I</fullName>
        <ecNumber evidence="6">2.1.1.198</ecNumber>
    </recommendedName>
    <alternativeName>
        <fullName evidence="6">16S rRNA 2'-O-ribose C1402 methyltransferase</fullName>
    </alternativeName>
    <alternativeName>
        <fullName evidence="6">rRNA (cytidine-2'-O-)-methyltransferase RsmI</fullName>
    </alternativeName>
</protein>
<keyword evidence="2 6" id="KW-0698">rRNA processing</keyword>